<evidence type="ECO:0000313" key="1">
    <source>
        <dbReference type="EMBL" id="ATX65383.1"/>
    </source>
</evidence>
<dbReference type="STRING" id="441209.GCA_001870665_00059"/>
<dbReference type="KEGG" id="rbg:BG454_05715"/>
<accession>A0A2K8KBU1</accession>
<name>A0A2K8KBU1_9RHOB</name>
<dbReference type="InterPro" id="IPR006311">
    <property type="entry name" value="TAT_signal"/>
</dbReference>
<dbReference type="AlphaFoldDB" id="A0A2K8KBU1"/>
<dbReference type="OrthoDB" id="8443660at2"/>
<dbReference type="EMBL" id="CP024899">
    <property type="protein sequence ID" value="ATX65383.1"/>
    <property type="molecule type" value="Genomic_DNA"/>
</dbReference>
<dbReference type="PROSITE" id="PS51318">
    <property type="entry name" value="TAT"/>
    <property type="match status" value="1"/>
</dbReference>
<gene>
    <name evidence="1" type="ORF">BG454_05715</name>
</gene>
<evidence type="ECO:0000313" key="2">
    <source>
        <dbReference type="Proteomes" id="UP000228948"/>
    </source>
</evidence>
<dbReference type="Pfam" id="PF11249">
    <property type="entry name" value="DUF3047"/>
    <property type="match status" value="1"/>
</dbReference>
<organism evidence="1 2">
    <name type="scientific">Roseinatronobacter bogoriensis subsp. barguzinensis</name>
    <dbReference type="NCBI Taxonomy" id="441209"/>
    <lineage>
        <taxon>Bacteria</taxon>
        <taxon>Pseudomonadati</taxon>
        <taxon>Pseudomonadota</taxon>
        <taxon>Alphaproteobacteria</taxon>
        <taxon>Rhodobacterales</taxon>
        <taxon>Paracoccaceae</taxon>
        <taxon>Roseinatronobacter</taxon>
    </lineage>
</organism>
<reference evidence="1 2" key="1">
    <citation type="submission" date="2017-11" db="EMBL/GenBank/DDBJ databases">
        <title>Revised Sequence and Annotation of the Rhodobaca barguzinensis strain alga05 Genome.</title>
        <authorList>
            <person name="Kopejtka K."/>
            <person name="Tomasch J.M."/>
            <person name="Bunk B."/>
            <person name="Koblizek M."/>
        </authorList>
    </citation>
    <scope>NUCLEOTIDE SEQUENCE [LARGE SCALE GENOMIC DNA]</scope>
    <source>
        <strain evidence="2">alga05</strain>
    </source>
</reference>
<dbReference type="Proteomes" id="UP000228948">
    <property type="component" value="Chromosome"/>
</dbReference>
<keyword evidence="2" id="KW-1185">Reference proteome</keyword>
<sequence length="235" mass="25956">MLYDIYTISGGSMTLSRRDFLTASATAFGATAFLPAVAGANTVAFDTAWDHLTFRRLTPNRFELRQNSLTVISEGTSSILYRILPSSLRGQTRASWTWEVERTAPPSDLSEIGNDDRNLGVFFVSMPEQDAASVREGTSISRLLRNRSARVLMYTWGGNQPPGTVVPSPHAPDRLRNLITRRPEIGRYSEAVDLTQDFPRVFNSPLERLVAVAVSSNSENTPTRVVAHVQNLTLG</sequence>
<proteinExistence type="predicted"/>
<protein>
    <submittedName>
        <fullName evidence="1">DUF3047 domain-containing protein</fullName>
    </submittedName>
</protein>
<dbReference type="InterPro" id="IPR021409">
    <property type="entry name" value="DUF3047"/>
</dbReference>